<sequence>MPREDVAGNKTAYILDEKILIPGYKTARMKSSLGTASRHGPSARGKSGLIKTPGISFRMSDKPLKMQKLVKEY</sequence>
<protein>
    <submittedName>
        <fullName evidence="3">50S ribosomal protein L4</fullName>
    </submittedName>
</protein>
<accession>A0A915ISD5</accession>
<keyword evidence="2" id="KW-1185">Reference proteome</keyword>
<feature type="region of interest" description="Disordered" evidence="1">
    <location>
        <begin position="32"/>
        <end position="52"/>
    </location>
</feature>
<dbReference type="AlphaFoldDB" id="A0A915ISD5"/>
<evidence type="ECO:0000313" key="2">
    <source>
        <dbReference type="Proteomes" id="UP000887565"/>
    </source>
</evidence>
<dbReference type="WBParaSite" id="nRc.2.0.1.t16289-RA">
    <property type="protein sequence ID" value="nRc.2.0.1.t16289-RA"/>
    <property type="gene ID" value="nRc.2.0.1.g16289"/>
</dbReference>
<organism evidence="2 3">
    <name type="scientific">Romanomermis culicivorax</name>
    <name type="common">Nematode worm</name>
    <dbReference type="NCBI Taxonomy" id="13658"/>
    <lineage>
        <taxon>Eukaryota</taxon>
        <taxon>Metazoa</taxon>
        <taxon>Ecdysozoa</taxon>
        <taxon>Nematoda</taxon>
        <taxon>Enoplea</taxon>
        <taxon>Dorylaimia</taxon>
        <taxon>Mermithida</taxon>
        <taxon>Mermithoidea</taxon>
        <taxon>Mermithidae</taxon>
        <taxon>Romanomermis</taxon>
    </lineage>
</organism>
<name>A0A915ISD5_ROMCU</name>
<evidence type="ECO:0000256" key="1">
    <source>
        <dbReference type="SAM" id="MobiDB-lite"/>
    </source>
</evidence>
<dbReference type="Proteomes" id="UP000887565">
    <property type="component" value="Unplaced"/>
</dbReference>
<reference evidence="3" key="1">
    <citation type="submission" date="2022-11" db="UniProtKB">
        <authorList>
            <consortium name="WormBaseParasite"/>
        </authorList>
    </citation>
    <scope>IDENTIFICATION</scope>
</reference>
<evidence type="ECO:0000313" key="3">
    <source>
        <dbReference type="WBParaSite" id="nRc.2.0.1.t16289-RA"/>
    </source>
</evidence>
<proteinExistence type="predicted"/>